<dbReference type="GO" id="GO:0015292">
    <property type="term" value="F:uniporter activity"/>
    <property type="evidence" value="ECO:0007669"/>
    <property type="project" value="TreeGrafter"/>
</dbReference>
<feature type="domain" description="Calcium uniporter protein C-terminal" evidence="16">
    <location>
        <begin position="68"/>
        <end position="170"/>
    </location>
</feature>
<evidence type="ECO:0000256" key="12">
    <source>
        <dbReference type="ARBA" id="ARBA00023136"/>
    </source>
</evidence>
<dbReference type="GO" id="GO:0005262">
    <property type="term" value="F:calcium channel activity"/>
    <property type="evidence" value="ECO:0007669"/>
    <property type="project" value="UniProtKB-KW"/>
</dbReference>
<evidence type="ECO:0000313" key="18">
    <source>
        <dbReference type="Proteomes" id="UP000751190"/>
    </source>
</evidence>
<comment type="caution">
    <text evidence="17">The sequence shown here is derived from an EMBL/GenBank/DDBJ whole genome shotgun (WGS) entry which is preliminary data.</text>
</comment>
<dbReference type="Pfam" id="PF04678">
    <property type="entry name" value="MCU"/>
    <property type="match status" value="1"/>
</dbReference>
<evidence type="ECO:0000256" key="14">
    <source>
        <dbReference type="ARBA" id="ARBA00036634"/>
    </source>
</evidence>
<evidence type="ECO:0000256" key="5">
    <source>
        <dbReference type="ARBA" id="ARBA00022673"/>
    </source>
</evidence>
<feature type="transmembrane region" description="Helical" evidence="15">
    <location>
        <begin position="105"/>
        <end position="126"/>
    </location>
</feature>
<dbReference type="InterPro" id="IPR006769">
    <property type="entry name" value="MCU_C"/>
</dbReference>
<evidence type="ECO:0000256" key="11">
    <source>
        <dbReference type="ARBA" id="ARBA00023128"/>
    </source>
</evidence>
<keyword evidence="7" id="KW-0999">Mitochondrion inner membrane</keyword>
<dbReference type="OrthoDB" id="278338at2759"/>
<keyword evidence="11" id="KW-0496">Mitochondrion</keyword>
<evidence type="ECO:0000256" key="15">
    <source>
        <dbReference type="SAM" id="Phobius"/>
    </source>
</evidence>
<evidence type="ECO:0000256" key="7">
    <source>
        <dbReference type="ARBA" id="ARBA00022792"/>
    </source>
</evidence>
<keyword evidence="12 15" id="KW-0472">Membrane</keyword>
<evidence type="ECO:0000256" key="3">
    <source>
        <dbReference type="ARBA" id="ARBA00022448"/>
    </source>
</evidence>
<evidence type="ECO:0000256" key="13">
    <source>
        <dbReference type="ARBA" id="ARBA00023303"/>
    </source>
</evidence>
<evidence type="ECO:0000256" key="1">
    <source>
        <dbReference type="ARBA" id="ARBA00004448"/>
    </source>
</evidence>
<keyword evidence="18" id="KW-1185">Reference proteome</keyword>
<gene>
    <name evidence="17" type="ORF">KFE25_000240</name>
</gene>
<reference evidence="17" key="1">
    <citation type="submission" date="2021-05" db="EMBL/GenBank/DDBJ databases">
        <title>The genome of the haptophyte Pavlova lutheri (Diacronema luteri, Pavlovales) - a model for lipid biosynthesis in eukaryotic algae.</title>
        <authorList>
            <person name="Hulatt C.J."/>
            <person name="Posewitz M.C."/>
        </authorList>
    </citation>
    <scope>NUCLEOTIDE SEQUENCE</scope>
    <source>
        <strain evidence="17">NIVA-4/92</strain>
    </source>
</reference>
<evidence type="ECO:0000259" key="16">
    <source>
        <dbReference type="Pfam" id="PF04678"/>
    </source>
</evidence>
<evidence type="ECO:0000256" key="10">
    <source>
        <dbReference type="ARBA" id="ARBA00023065"/>
    </source>
</evidence>
<dbReference type="Proteomes" id="UP000751190">
    <property type="component" value="Unassembled WGS sequence"/>
</dbReference>
<evidence type="ECO:0000256" key="4">
    <source>
        <dbReference type="ARBA" id="ARBA00022568"/>
    </source>
</evidence>
<sequence>MRLRERLASVEPLTIPWAEFVQVCESLEISHTRAHRLADDLQSSGALLHMDRTVCVRPREVLAHMLTPTASTLLSQAGSLADRVDGSRRVESELDARARAVTRRIMVGAGVALTAQFALLFRLTFWDVGWDLIEPVTFFLNAGSTLGWYFFMAFAHREAAYMNLTSFIHERVRARMYTGAGLRAVKRG</sequence>
<dbReference type="PANTHER" id="PTHR13462:SF10">
    <property type="entry name" value="CALCIUM UNIPORTER PROTEIN, MITOCHONDRIAL"/>
    <property type="match status" value="1"/>
</dbReference>
<evidence type="ECO:0000256" key="6">
    <source>
        <dbReference type="ARBA" id="ARBA00022692"/>
    </source>
</evidence>
<protein>
    <recommendedName>
        <fullName evidence="16">Calcium uniporter protein C-terminal domain-containing protein</fullName>
    </recommendedName>
</protein>
<dbReference type="GO" id="GO:0051560">
    <property type="term" value="P:mitochondrial calcium ion homeostasis"/>
    <property type="evidence" value="ECO:0007669"/>
    <property type="project" value="InterPro"/>
</dbReference>
<dbReference type="EMBL" id="JAGTXO010000014">
    <property type="protein sequence ID" value="KAG8464072.1"/>
    <property type="molecule type" value="Genomic_DNA"/>
</dbReference>
<proteinExistence type="inferred from homology"/>
<dbReference type="InterPro" id="IPR039055">
    <property type="entry name" value="MCU_fam"/>
</dbReference>
<keyword evidence="9 15" id="KW-1133">Transmembrane helix</keyword>
<accession>A0A8J5XLV6</accession>
<dbReference type="GO" id="GO:0036444">
    <property type="term" value="P:calcium import into the mitochondrion"/>
    <property type="evidence" value="ECO:0007669"/>
    <property type="project" value="TreeGrafter"/>
</dbReference>
<keyword evidence="6 15" id="KW-0812">Transmembrane</keyword>
<evidence type="ECO:0000256" key="9">
    <source>
        <dbReference type="ARBA" id="ARBA00022989"/>
    </source>
</evidence>
<keyword evidence="8" id="KW-0106">Calcium</keyword>
<evidence type="ECO:0000313" key="17">
    <source>
        <dbReference type="EMBL" id="KAG8464072.1"/>
    </source>
</evidence>
<keyword evidence="10" id="KW-0406">Ion transport</keyword>
<organism evidence="17 18">
    <name type="scientific">Diacronema lutheri</name>
    <name type="common">Unicellular marine alga</name>
    <name type="synonym">Monochrysis lutheri</name>
    <dbReference type="NCBI Taxonomy" id="2081491"/>
    <lineage>
        <taxon>Eukaryota</taxon>
        <taxon>Haptista</taxon>
        <taxon>Haptophyta</taxon>
        <taxon>Pavlovophyceae</taxon>
        <taxon>Pavlovales</taxon>
        <taxon>Pavlovaceae</taxon>
        <taxon>Diacronema</taxon>
    </lineage>
</organism>
<dbReference type="OMA" id="ISHTRAH"/>
<comment type="subcellular location">
    <subcellularLocation>
        <location evidence="1">Mitochondrion inner membrane</location>
        <topology evidence="1">Multi-pass membrane protein</topology>
    </subcellularLocation>
</comment>
<keyword evidence="13" id="KW-0407">Ion channel</keyword>
<keyword evidence="4" id="KW-0109">Calcium transport</keyword>
<evidence type="ECO:0000256" key="8">
    <source>
        <dbReference type="ARBA" id="ARBA00022837"/>
    </source>
</evidence>
<keyword evidence="3" id="KW-0813">Transport</keyword>
<comment type="catalytic activity">
    <reaction evidence="14">
        <text>Ca(2+)(in) = Ca(2+)(out)</text>
        <dbReference type="Rhea" id="RHEA:29671"/>
        <dbReference type="ChEBI" id="CHEBI:29108"/>
    </reaction>
</comment>
<dbReference type="AlphaFoldDB" id="A0A8J5XLV6"/>
<keyword evidence="5" id="KW-0107">Calcium channel</keyword>
<name>A0A8J5XLV6_DIALT</name>
<dbReference type="GO" id="GO:1990246">
    <property type="term" value="C:uniplex complex"/>
    <property type="evidence" value="ECO:0007669"/>
    <property type="project" value="TreeGrafter"/>
</dbReference>
<feature type="transmembrane region" description="Helical" evidence="15">
    <location>
        <begin position="138"/>
        <end position="155"/>
    </location>
</feature>
<evidence type="ECO:0000256" key="2">
    <source>
        <dbReference type="ARBA" id="ARBA00005653"/>
    </source>
</evidence>
<dbReference type="PANTHER" id="PTHR13462">
    <property type="entry name" value="CALCIUM UNIPORTER PROTEIN, MITOCHONDRIAL"/>
    <property type="match status" value="1"/>
</dbReference>
<comment type="similarity">
    <text evidence="2">Belongs to the MCU (TC 1.A.77) family.</text>
</comment>